<dbReference type="AlphaFoldDB" id="A0A2D2AUB2"/>
<dbReference type="RefSeq" id="WP_099620838.1">
    <property type="nucleotide sequence ID" value="NZ_CP024201.1"/>
</dbReference>
<evidence type="ECO:0000313" key="2">
    <source>
        <dbReference type="EMBL" id="ATQ41581.1"/>
    </source>
</evidence>
<sequence>MSPYAAPSRLTQGEVEWRAGDGGRFTEPFFEETLARWRRAGGAAWTTPPSALEADEADPAALIFHVSRCGSTLATRMLGAPAHHLAVSEAPVVDDILRRTPDAPETRKIAWLRGAMAAFARSQTRPPERLFVKLDAWHLFELPLLRRAFPAAPTLFIYRDPLEVLVSLSRMPSLMTVRDTVDPARLGLTEDERNRLSRDELAAAVQGALYRTALDHREALIGIGYPELVDALPRLPALGLTPEERAVMRAAATADAKSPDQDFTPDTARKRAEAPTEVREAAERWARVDYREWLRASA</sequence>
<proteinExistence type="predicted"/>
<reference evidence="2 3" key="1">
    <citation type="submission" date="2017-10" db="EMBL/GenBank/DDBJ databases">
        <title>Genome sequence of Caulobacter mirabilis FWC38.</title>
        <authorList>
            <person name="Fiebig A."/>
            <person name="Crosson S."/>
        </authorList>
    </citation>
    <scope>NUCLEOTIDE SEQUENCE [LARGE SCALE GENOMIC DNA]</scope>
    <source>
        <strain evidence="2 3">FWC 38</strain>
    </source>
</reference>
<accession>A0A2D2AUB2</accession>
<name>A0A2D2AUB2_9CAUL</name>
<feature type="region of interest" description="Disordered" evidence="1">
    <location>
        <begin position="252"/>
        <end position="278"/>
    </location>
</feature>
<dbReference type="SUPFAM" id="SSF52540">
    <property type="entry name" value="P-loop containing nucleoside triphosphate hydrolases"/>
    <property type="match status" value="1"/>
</dbReference>
<dbReference type="InterPro" id="IPR027417">
    <property type="entry name" value="P-loop_NTPase"/>
</dbReference>
<dbReference type="EMBL" id="CP024201">
    <property type="protein sequence ID" value="ATQ41581.1"/>
    <property type="molecule type" value="Genomic_DNA"/>
</dbReference>
<dbReference type="Proteomes" id="UP000228945">
    <property type="component" value="Chromosome"/>
</dbReference>
<protein>
    <recommendedName>
        <fullName evidence="4">Aspartyl beta-hydroxylase</fullName>
    </recommendedName>
</protein>
<organism evidence="2 3">
    <name type="scientific">Caulobacter mirabilis</name>
    <dbReference type="NCBI Taxonomy" id="69666"/>
    <lineage>
        <taxon>Bacteria</taxon>
        <taxon>Pseudomonadati</taxon>
        <taxon>Pseudomonadota</taxon>
        <taxon>Alphaproteobacteria</taxon>
        <taxon>Caulobacterales</taxon>
        <taxon>Caulobacteraceae</taxon>
        <taxon>Caulobacter</taxon>
    </lineage>
</organism>
<gene>
    <name evidence="2" type="ORF">CSW64_03720</name>
</gene>
<dbReference type="Gene3D" id="3.40.50.300">
    <property type="entry name" value="P-loop containing nucleotide triphosphate hydrolases"/>
    <property type="match status" value="1"/>
</dbReference>
<feature type="compositionally biased region" description="Basic and acidic residues" evidence="1">
    <location>
        <begin position="267"/>
        <end position="278"/>
    </location>
</feature>
<evidence type="ECO:0000256" key="1">
    <source>
        <dbReference type="SAM" id="MobiDB-lite"/>
    </source>
</evidence>
<dbReference type="KEGG" id="cmb:CSW64_03720"/>
<evidence type="ECO:0008006" key="4">
    <source>
        <dbReference type="Google" id="ProtNLM"/>
    </source>
</evidence>
<evidence type="ECO:0000313" key="3">
    <source>
        <dbReference type="Proteomes" id="UP000228945"/>
    </source>
</evidence>
<keyword evidence="3" id="KW-1185">Reference proteome</keyword>
<dbReference type="OrthoDB" id="5380394at2"/>